<name>A0ACB8CFV0_DERSI</name>
<evidence type="ECO:0000313" key="2">
    <source>
        <dbReference type="Proteomes" id="UP000821865"/>
    </source>
</evidence>
<sequence>MAMKGCLLFANKVVPLDRMSTPVVYVTVYATVTTPRVSGDVLTAALAMLYVQQIECSKQFIKDCTDGVPKAAALLGLEAFLENHEAICTIGTKPYEAYQKAVGCITYVGVKINACMNGIRSGLQKAVVKAPNQDILHYACCSYGDLVDCLEPALTPCEEAGGKEFTLKWMDLVFGEALNLVCGNYKRGSEACKTLPKLPALGPKDRKLEGYIELIIETATAFGRRS</sequence>
<protein>
    <submittedName>
        <fullName evidence="1">Uncharacterized protein</fullName>
    </submittedName>
</protein>
<evidence type="ECO:0000313" key="1">
    <source>
        <dbReference type="EMBL" id="KAH7941614.1"/>
    </source>
</evidence>
<dbReference type="EMBL" id="CM023476">
    <property type="protein sequence ID" value="KAH7941614.1"/>
    <property type="molecule type" value="Genomic_DNA"/>
</dbReference>
<dbReference type="Proteomes" id="UP000821865">
    <property type="component" value="Chromosome 7"/>
</dbReference>
<keyword evidence="2" id="KW-1185">Reference proteome</keyword>
<organism evidence="1 2">
    <name type="scientific">Dermacentor silvarum</name>
    <name type="common">Tick</name>
    <dbReference type="NCBI Taxonomy" id="543639"/>
    <lineage>
        <taxon>Eukaryota</taxon>
        <taxon>Metazoa</taxon>
        <taxon>Ecdysozoa</taxon>
        <taxon>Arthropoda</taxon>
        <taxon>Chelicerata</taxon>
        <taxon>Arachnida</taxon>
        <taxon>Acari</taxon>
        <taxon>Parasitiformes</taxon>
        <taxon>Ixodida</taxon>
        <taxon>Ixodoidea</taxon>
        <taxon>Ixodidae</taxon>
        <taxon>Rhipicephalinae</taxon>
        <taxon>Dermacentor</taxon>
    </lineage>
</organism>
<gene>
    <name evidence="1" type="ORF">HPB49_015440</name>
</gene>
<reference evidence="1" key="1">
    <citation type="submission" date="2020-05" db="EMBL/GenBank/DDBJ databases">
        <title>Large-scale comparative analyses of tick genomes elucidate their genetic diversity and vector capacities.</title>
        <authorList>
            <person name="Jia N."/>
            <person name="Wang J."/>
            <person name="Shi W."/>
            <person name="Du L."/>
            <person name="Sun Y."/>
            <person name="Zhan W."/>
            <person name="Jiang J."/>
            <person name="Wang Q."/>
            <person name="Zhang B."/>
            <person name="Ji P."/>
            <person name="Sakyi L.B."/>
            <person name="Cui X."/>
            <person name="Yuan T."/>
            <person name="Jiang B."/>
            <person name="Yang W."/>
            <person name="Lam T.T.-Y."/>
            <person name="Chang Q."/>
            <person name="Ding S."/>
            <person name="Wang X."/>
            <person name="Zhu J."/>
            <person name="Ruan X."/>
            <person name="Zhao L."/>
            <person name="Wei J."/>
            <person name="Que T."/>
            <person name="Du C."/>
            <person name="Cheng J."/>
            <person name="Dai P."/>
            <person name="Han X."/>
            <person name="Huang E."/>
            <person name="Gao Y."/>
            <person name="Liu J."/>
            <person name="Shao H."/>
            <person name="Ye R."/>
            <person name="Li L."/>
            <person name="Wei W."/>
            <person name="Wang X."/>
            <person name="Wang C."/>
            <person name="Yang T."/>
            <person name="Huo Q."/>
            <person name="Li W."/>
            <person name="Guo W."/>
            <person name="Chen H."/>
            <person name="Zhou L."/>
            <person name="Ni X."/>
            <person name="Tian J."/>
            <person name="Zhou Y."/>
            <person name="Sheng Y."/>
            <person name="Liu T."/>
            <person name="Pan Y."/>
            <person name="Xia L."/>
            <person name="Li J."/>
            <person name="Zhao F."/>
            <person name="Cao W."/>
        </authorList>
    </citation>
    <scope>NUCLEOTIDE SEQUENCE</scope>
    <source>
        <strain evidence="1">Dsil-2018</strain>
    </source>
</reference>
<comment type="caution">
    <text evidence="1">The sequence shown here is derived from an EMBL/GenBank/DDBJ whole genome shotgun (WGS) entry which is preliminary data.</text>
</comment>
<accession>A0ACB8CFV0</accession>
<proteinExistence type="predicted"/>